<comment type="similarity">
    <text evidence="6">Belongs to the Mrp/NBP35 ATP-binding proteins family.</text>
</comment>
<dbReference type="CDD" id="cd02037">
    <property type="entry name" value="Mrp_NBP35"/>
    <property type="match status" value="1"/>
</dbReference>
<evidence type="ECO:0000256" key="1">
    <source>
        <dbReference type="ARBA" id="ARBA00022723"/>
    </source>
</evidence>
<keyword evidence="7" id="KW-0645">Protease</keyword>
<evidence type="ECO:0000256" key="3">
    <source>
        <dbReference type="ARBA" id="ARBA00022840"/>
    </source>
</evidence>
<dbReference type="InterPro" id="IPR019591">
    <property type="entry name" value="Mrp/NBP35_ATP-bd"/>
</dbReference>
<feature type="binding site" evidence="6">
    <location>
        <begin position="97"/>
        <end position="104"/>
    </location>
    <ligand>
        <name>ATP</name>
        <dbReference type="ChEBI" id="CHEBI:30616"/>
    </ligand>
</feature>
<proteinExistence type="inferred from homology"/>
<dbReference type="RefSeq" id="WP_011308739.1">
    <property type="nucleotide sequence ID" value="NZ_CP011127.1"/>
</dbReference>
<keyword evidence="2 6" id="KW-0547">Nucleotide-binding</keyword>
<keyword evidence="5 6" id="KW-0411">Iron-sulfur</keyword>
<dbReference type="GO" id="GO:0006508">
    <property type="term" value="P:proteolysis"/>
    <property type="evidence" value="ECO:0007669"/>
    <property type="project" value="UniProtKB-KW"/>
</dbReference>
<keyword evidence="4 6" id="KW-0408">Iron</keyword>
<name>A0A142V8D2_9CHLR</name>
<dbReference type="GO" id="GO:0008233">
    <property type="term" value="F:peptidase activity"/>
    <property type="evidence" value="ECO:0007669"/>
    <property type="project" value="UniProtKB-KW"/>
</dbReference>
<dbReference type="HAMAP" id="MF_02040">
    <property type="entry name" value="Mrp_NBP35"/>
    <property type="match status" value="1"/>
</dbReference>
<dbReference type="GO" id="GO:0140663">
    <property type="term" value="F:ATP-dependent FeS chaperone activity"/>
    <property type="evidence" value="ECO:0007669"/>
    <property type="project" value="InterPro"/>
</dbReference>
<dbReference type="FunFam" id="3.40.50.300:FF:001119">
    <property type="entry name" value="Iron-sulfur cluster carrier protein"/>
    <property type="match status" value="1"/>
</dbReference>
<dbReference type="SUPFAM" id="SSF52540">
    <property type="entry name" value="P-loop containing nucleoside triphosphate hydrolases"/>
    <property type="match status" value="1"/>
</dbReference>
<dbReference type="InterPro" id="IPR000808">
    <property type="entry name" value="Mrp-like_CS"/>
</dbReference>
<gene>
    <name evidence="8" type="ORF">CVH13_01003</name>
    <name evidence="7" type="ORF">Dm11a5_0067</name>
</gene>
<evidence type="ECO:0000256" key="2">
    <source>
        <dbReference type="ARBA" id="ARBA00022741"/>
    </source>
</evidence>
<dbReference type="Pfam" id="PF10609">
    <property type="entry name" value="ParA"/>
    <property type="match status" value="1"/>
</dbReference>
<dbReference type="GO" id="GO:0016887">
    <property type="term" value="F:ATP hydrolysis activity"/>
    <property type="evidence" value="ECO:0007669"/>
    <property type="project" value="UniProtKB-UniRule"/>
</dbReference>
<evidence type="ECO:0000313" key="8">
    <source>
        <dbReference type="EMBL" id="PKH46646.1"/>
    </source>
</evidence>
<reference evidence="7 9" key="1">
    <citation type="submission" date="2015-03" db="EMBL/GenBank/DDBJ databases">
        <title>Genomic characterization of Dehalococcoides mccartyi strain 11a5, an unusal plasmid-containing chloroethene dechlorinator.</title>
        <authorList>
            <person name="Zhao S."/>
            <person name="Ding C."/>
            <person name="He J."/>
        </authorList>
    </citation>
    <scope>NUCLEOTIDE SEQUENCE [LARGE SCALE GENOMIC DNA]</scope>
    <source>
        <strain evidence="7 9">11a5</strain>
    </source>
</reference>
<dbReference type="GO" id="GO:0016226">
    <property type="term" value="P:iron-sulfur cluster assembly"/>
    <property type="evidence" value="ECO:0007669"/>
    <property type="project" value="InterPro"/>
</dbReference>
<evidence type="ECO:0000256" key="6">
    <source>
        <dbReference type="HAMAP-Rule" id="MF_02040"/>
    </source>
</evidence>
<dbReference type="PATRIC" id="fig|61435.13.peg.105"/>
<dbReference type="EMBL" id="CP011127">
    <property type="protein sequence ID" value="AMU85899.1"/>
    <property type="molecule type" value="Genomic_DNA"/>
</dbReference>
<dbReference type="InterPro" id="IPR044304">
    <property type="entry name" value="NUBPL-like"/>
</dbReference>
<dbReference type="EMBL" id="PHFD01000189">
    <property type="protein sequence ID" value="PKH46646.1"/>
    <property type="molecule type" value="Genomic_DNA"/>
</dbReference>
<dbReference type="Proteomes" id="UP000233649">
    <property type="component" value="Unassembled WGS sequence"/>
</dbReference>
<evidence type="ECO:0000256" key="4">
    <source>
        <dbReference type="ARBA" id="ARBA00023004"/>
    </source>
</evidence>
<reference evidence="8 10" key="2">
    <citation type="journal article" date="2017" name="FEMS Microbiol. Ecol.">
        <title>Reconstructed genomes of novel Dehalococcoides mccartyi strains from 1,2,3,4-tetrachlorodibenzo-p-dioxin-dechlorinating enrichment cultures reveal divergent reductive dehalogenase gene profiles.</title>
        <authorList>
            <person name="Dam H.T."/>
            <person name="Vollmers J."/>
            <person name="Kaster A.K."/>
            <person name="Haggblom M.M."/>
        </authorList>
    </citation>
    <scope>NUCLEOTIDE SEQUENCE [LARGE SCALE GENOMIC DNA]</scope>
    <source>
        <strain evidence="8 10">H1-3-2.001</strain>
    </source>
</reference>
<organism evidence="7 9">
    <name type="scientific">Dehalococcoides mccartyi</name>
    <dbReference type="NCBI Taxonomy" id="61435"/>
    <lineage>
        <taxon>Bacteria</taxon>
        <taxon>Bacillati</taxon>
        <taxon>Chloroflexota</taxon>
        <taxon>Dehalococcoidia</taxon>
        <taxon>Dehalococcoidales</taxon>
        <taxon>Dehalococcoidaceae</taxon>
        <taxon>Dehalococcoides</taxon>
    </lineage>
</organism>
<evidence type="ECO:0000313" key="7">
    <source>
        <dbReference type="EMBL" id="AMU85899.1"/>
    </source>
</evidence>
<evidence type="ECO:0000256" key="5">
    <source>
        <dbReference type="ARBA" id="ARBA00023014"/>
    </source>
</evidence>
<keyword evidence="3 6" id="KW-0067">ATP-binding</keyword>
<dbReference type="Gene3D" id="3.40.50.300">
    <property type="entry name" value="P-loop containing nucleotide triphosphate hydrolases"/>
    <property type="match status" value="1"/>
</dbReference>
<keyword evidence="6" id="KW-0378">Hydrolase</keyword>
<dbReference type="GO" id="GO:0046872">
    <property type="term" value="F:metal ion binding"/>
    <property type="evidence" value="ECO:0007669"/>
    <property type="project" value="UniProtKB-KW"/>
</dbReference>
<dbReference type="Proteomes" id="UP000076394">
    <property type="component" value="Chromosome"/>
</dbReference>
<dbReference type="PANTHER" id="PTHR42961:SF2">
    <property type="entry name" value="IRON-SULFUR PROTEIN NUBPL"/>
    <property type="match status" value="1"/>
</dbReference>
<evidence type="ECO:0000313" key="10">
    <source>
        <dbReference type="Proteomes" id="UP000233649"/>
    </source>
</evidence>
<protein>
    <recommendedName>
        <fullName evidence="6">Iron-sulfur cluster carrier protein</fullName>
    </recommendedName>
</protein>
<dbReference type="AlphaFoldDB" id="A0A142V8D2"/>
<dbReference type="GO" id="GO:0051539">
    <property type="term" value="F:4 iron, 4 sulfur cluster binding"/>
    <property type="evidence" value="ECO:0007669"/>
    <property type="project" value="TreeGrafter"/>
</dbReference>
<dbReference type="InterPro" id="IPR033756">
    <property type="entry name" value="YlxH/NBP35"/>
</dbReference>
<comment type="subunit">
    <text evidence="6">Homodimer.</text>
</comment>
<dbReference type="PANTHER" id="PTHR42961">
    <property type="entry name" value="IRON-SULFUR PROTEIN NUBPL"/>
    <property type="match status" value="1"/>
</dbReference>
<accession>A0A142V8D2</accession>
<comment type="function">
    <text evidence="6">Binds and transfers iron-sulfur (Fe-S) clusters to target apoproteins. Can hydrolyze ATP.</text>
</comment>
<keyword evidence="1 6" id="KW-0479">Metal-binding</keyword>
<dbReference type="PROSITE" id="PS01215">
    <property type="entry name" value="MRP"/>
    <property type="match status" value="1"/>
</dbReference>
<dbReference type="InterPro" id="IPR027417">
    <property type="entry name" value="P-loop_NTPase"/>
</dbReference>
<sequence length="328" mass="35166">MSIEPEIRETLGKINVAASGRTLANLNLLRDIEVKPDKIKISVAGAGLSASSQQILRQDISLCLKPLLNKQTLEIEYISVPLNELNHVKKVVAVMSGKGGVGKSLITGLCAVALNRQGYRVGILDADITGSSIPKMFGANQHLAGNEEAILPAQSRAGISLVSTNLLLTNQDDAVIWRGPLISKMINQFWDDVLWGELDYMVVDLPPGTSDASLTVLQSLPISGILVVFTPQGLVEMVARKAVSMAEKMGKPIIGLVENMAYLKVPELDKKIEVFGTGHGEELAKSIGVPFIGQMPLDPALAALCDSGDIEKYQHPLLDELEGAISRS</sequence>
<dbReference type="OrthoDB" id="9809679at2"/>
<dbReference type="GO" id="GO:0005524">
    <property type="term" value="F:ATP binding"/>
    <property type="evidence" value="ECO:0007669"/>
    <property type="project" value="UniProtKB-UniRule"/>
</dbReference>
<evidence type="ECO:0000313" key="9">
    <source>
        <dbReference type="Proteomes" id="UP000076394"/>
    </source>
</evidence>